<evidence type="ECO:0000313" key="2">
    <source>
        <dbReference type="EnsemblMetazoa" id="GBRI017228-PA"/>
    </source>
</evidence>
<dbReference type="AlphaFoldDB" id="A0A1A9WF17"/>
<dbReference type="Proteomes" id="UP000091820">
    <property type="component" value="Unassembled WGS sequence"/>
</dbReference>
<keyword evidence="1" id="KW-1133">Transmembrane helix</keyword>
<sequence length="142" mass="16422">MMNESPTTKLHNSAQVVVLLVTMTSFLVFQTLWTLFVATTTHGPICLEIEAASEQSAASNLSWSFGIKALDDRLLPLKGMITCREEWINQKKNTLLRDIVHNSIWRVSWLRRFESIYFHERYEKPNAGIYLKLKAIICQNHI</sequence>
<proteinExistence type="predicted"/>
<dbReference type="VEuPathDB" id="VectorBase:GBRI017228"/>
<name>A0A1A9WF17_9MUSC</name>
<keyword evidence="3" id="KW-1185">Reference proteome</keyword>
<evidence type="ECO:0000313" key="3">
    <source>
        <dbReference type="Proteomes" id="UP000091820"/>
    </source>
</evidence>
<reference evidence="3" key="1">
    <citation type="submission" date="2014-03" db="EMBL/GenBank/DDBJ databases">
        <authorList>
            <person name="Aksoy S."/>
            <person name="Warren W."/>
            <person name="Wilson R.K."/>
        </authorList>
    </citation>
    <scope>NUCLEOTIDE SEQUENCE [LARGE SCALE GENOMIC DNA]</scope>
    <source>
        <strain evidence="3">IAEA</strain>
    </source>
</reference>
<reference evidence="2" key="2">
    <citation type="submission" date="2020-05" db="UniProtKB">
        <authorList>
            <consortium name="EnsemblMetazoa"/>
        </authorList>
    </citation>
    <scope>IDENTIFICATION</scope>
    <source>
        <strain evidence="2">IAEA</strain>
    </source>
</reference>
<organism evidence="2 3">
    <name type="scientific">Glossina brevipalpis</name>
    <dbReference type="NCBI Taxonomy" id="37001"/>
    <lineage>
        <taxon>Eukaryota</taxon>
        <taxon>Metazoa</taxon>
        <taxon>Ecdysozoa</taxon>
        <taxon>Arthropoda</taxon>
        <taxon>Hexapoda</taxon>
        <taxon>Insecta</taxon>
        <taxon>Pterygota</taxon>
        <taxon>Neoptera</taxon>
        <taxon>Endopterygota</taxon>
        <taxon>Diptera</taxon>
        <taxon>Brachycera</taxon>
        <taxon>Muscomorpha</taxon>
        <taxon>Hippoboscoidea</taxon>
        <taxon>Glossinidae</taxon>
        <taxon>Glossina</taxon>
    </lineage>
</organism>
<keyword evidence="1" id="KW-0472">Membrane</keyword>
<feature type="transmembrane region" description="Helical" evidence="1">
    <location>
        <begin position="12"/>
        <end position="36"/>
    </location>
</feature>
<dbReference type="EnsemblMetazoa" id="GBRI017228-RA">
    <property type="protein sequence ID" value="GBRI017228-PA"/>
    <property type="gene ID" value="GBRI017228"/>
</dbReference>
<accession>A0A1A9WF17</accession>
<keyword evidence="1" id="KW-0812">Transmembrane</keyword>
<protein>
    <submittedName>
        <fullName evidence="2">Uncharacterized protein</fullName>
    </submittedName>
</protein>
<evidence type="ECO:0000256" key="1">
    <source>
        <dbReference type="SAM" id="Phobius"/>
    </source>
</evidence>